<dbReference type="Gene3D" id="3.10.350.10">
    <property type="entry name" value="LysM domain"/>
    <property type="match status" value="1"/>
</dbReference>
<accession>A0A9E6ZK40</accession>
<organism evidence="1 2">
    <name type="scientific">Alicyclobacillus acidoterrestris (strain ATCC 49025 / DSM 3922 / CIP 106132 / NCIMB 13137 / GD3B)</name>
    <dbReference type="NCBI Taxonomy" id="1356854"/>
    <lineage>
        <taxon>Bacteria</taxon>
        <taxon>Bacillati</taxon>
        <taxon>Bacillota</taxon>
        <taxon>Bacilli</taxon>
        <taxon>Bacillales</taxon>
        <taxon>Alicyclobacillaceae</taxon>
        <taxon>Alicyclobacillus</taxon>
    </lineage>
</organism>
<dbReference type="EMBL" id="CP080467">
    <property type="protein sequence ID" value="UNO48886.1"/>
    <property type="molecule type" value="Genomic_DNA"/>
</dbReference>
<evidence type="ECO:0000313" key="2">
    <source>
        <dbReference type="Proteomes" id="UP000829401"/>
    </source>
</evidence>
<dbReference type="Pfam" id="PF07486">
    <property type="entry name" value="Hydrolase_2"/>
    <property type="match status" value="1"/>
</dbReference>
<keyword evidence="1" id="KW-0378">Hydrolase</keyword>
<dbReference type="CDD" id="cd00118">
    <property type="entry name" value="LysM"/>
    <property type="match status" value="1"/>
</dbReference>
<proteinExistence type="predicted"/>
<dbReference type="Proteomes" id="UP000829401">
    <property type="component" value="Chromosome"/>
</dbReference>
<dbReference type="AlphaFoldDB" id="T0C9I3"/>
<dbReference type="OrthoDB" id="9785345at2"/>
<dbReference type="KEGG" id="aaco:K1I37_20090"/>
<gene>
    <name evidence="1" type="ORF">K1I37_20090</name>
</gene>
<dbReference type="STRING" id="1356854.N007_19335"/>
<evidence type="ECO:0000313" key="1">
    <source>
        <dbReference type="EMBL" id="UNO48886.1"/>
    </source>
</evidence>
<dbReference type="Gene3D" id="6.20.240.60">
    <property type="match status" value="1"/>
</dbReference>
<dbReference type="InterPro" id="IPR036779">
    <property type="entry name" value="LysM_dom_sf"/>
</dbReference>
<dbReference type="SMR" id="T0C9I3"/>
<sequence length="202" mass="21742">MTKPAKRLTRTCAIMLATLSVPAVVYAAATYTVKPGDTLWSIAQQNGMTLQQLEDANPQLSDFNQIQVGEKITLPNGQTTTEDDLYWLAHIISAEAQGESQEAQEAVGDVVLNRLHAGGYGNTVHDVIFQVVDGAYQFTPVLNGSIYDTPTSSAIAAASADLQGLNIVPDALFFYNPNEVPAGSWVEQQPTITQIDSLVFAK</sequence>
<dbReference type="RefSeq" id="WP_021295018.1">
    <property type="nucleotide sequence ID" value="NZ_AURB01000028.1"/>
</dbReference>
<name>T0C9I3_ALIAG</name>
<dbReference type="Gene3D" id="1.10.10.2520">
    <property type="entry name" value="Cell wall hydrolase SleB, domain 1"/>
    <property type="match status" value="1"/>
</dbReference>
<dbReference type="SUPFAM" id="SSF54106">
    <property type="entry name" value="LysM domain"/>
    <property type="match status" value="1"/>
</dbReference>
<dbReference type="InterPro" id="IPR018392">
    <property type="entry name" value="LysM"/>
</dbReference>
<dbReference type="eggNOG" id="COG3773">
    <property type="taxonomic scope" value="Bacteria"/>
</dbReference>
<dbReference type="Pfam" id="PF01476">
    <property type="entry name" value="LysM"/>
    <property type="match status" value="1"/>
</dbReference>
<keyword evidence="2" id="KW-1185">Reference proteome</keyword>
<dbReference type="InterPro" id="IPR011105">
    <property type="entry name" value="Cell_wall_hydrolase_SleB"/>
</dbReference>
<dbReference type="eggNOG" id="COG1388">
    <property type="taxonomic scope" value="Bacteria"/>
</dbReference>
<protein>
    <submittedName>
        <fullName evidence="1">Cell wall hydrolase</fullName>
    </submittedName>
</protein>
<reference evidence="2" key="1">
    <citation type="journal article" date="2022" name="G3 (Bethesda)">
        <title>Unveiling the complete genome sequence of Alicyclobacillus acidoterrestris DSM 3922T, a taint-producing strain.</title>
        <authorList>
            <person name="Leonardo I.C."/>
            <person name="Barreto Crespo M.T."/>
            <person name="Gaspar F.B."/>
        </authorList>
    </citation>
    <scope>NUCLEOTIDE SEQUENCE [LARGE SCALE GENOMIC DNA]</scope>
    <source>
        <strain evidence="2">DSM 3922</strain>
    </source>
</reference>
<accession>T0C9I3</accession>
<dbReference type="PROSITE" id="PS51782">
    <property type="entry name" value="LYSM"/>
    <property type="match status" value="1"/>
</dbReference>
<dbReference type="GO" id="GO:0016787">
    <property type="term" value="F:hydrolase activity"/>
    <property type="evidence" value="ECO:0007669"/>
    <property type="project" value="UniProtKB-KW"/>
</dbReference>
<dbReference type="SMART" id="SM00257">
    <property type="entry name" value="LysM"/>
    <property type="match status" value="1"/>
</dbReference>
<dbReference type="InterPro" id="IPR042047">
    <property type="entry name" value="SleB_dom1"/>
</dbReference>